<dbReference type="EC" id="4.2.1.11" evidence="3"/>
<dbReference type="Pfam" id="PF00113">
    <property type="entry name" value="Enolase_C"/>
    <property type="match status" value="1"/>
</dbReference>
<evidence type="ECO:0000256" key="8">
    <source>
        <dbReference type="ARBA" id="ARBA00031125"/>
    </source>
</evidence>
<dbReference type="Gene3D" id="3.20.20.120">
    <property type="entry name" value="Enolase-like C-terminal domain"/>
    <property type="match status" value="1"/>
</dbReference>
<dbReference type="GO" id="GO:0000287">
    <property type="term" value="F:magnesium ion binding"/>
    <property type="evidence" value="ECO:0007669"/>
    <property type="project" value="InterPro"/>
</dbReference>
<dbReference type="Proteomes" id="UP000002320">
    <property type="component" value="Unassembled WGS sequence"/>
</dbReference>
<dbReference type="InterPro" id="IPR029017">
    <property type="entry name" value="Enolase-like_N"/>
</dbReference>
<evidence type="ECO:0000256" key="6">
    <source>
        <dbReference type="ARBA" id="ARBA00023152"/>
    </source>
</evidence>
<keyword evidence="5" id="KW-0460">Magnesium</keyword>
<evidence type="ECO:0000256" key="3">
    <source>
        <dbReference type="ARBA" id="ARBA00012058"/>
    </source>
</evidence>
<gene>
    <name evidence="13" type="primary">6037058</name>
    <name evidence="12" type="ORF">CpipJ_CPIJ005519</name>
</gene>
<reference evidence="12" key="1">
    <citation type="submission" date="2007-03" db="EMBL/GenBank/DDBJ databases">
        <title>Annotation of Culex pipiens quinquefasciatus.</title>
        <authorList>
            <consortium name="The Broad Institute Genome Sequencing Platform"/>
            <person name="Atkinson P.W."/>
            <person name="Hemingway J."/>
            <person name="Christensen B.M."/>
            <person name="Higgs S."/>
            <person name="Kodira C."/>
            <person name="Hannick L."/>
            <person name="Megy K."/>
            <person name="O'Leary S."/>
            <person name="Pearson M."/>
            <person name="Haas B.J."/>
            <person name="Mauceli E."/>
            <person name="Wortman J.R."/>
            <person name="Lee N.H."/>
            <person name="Guigo R."/>
            <person name="Stanke M."/>
            <person name="Alvarado L."/>
            <person name="Amedeo P."/>
            <person name="Antoine C.H."/>
            <person name="Arensburger P."/>
            <person name="Bidwell S.L."/>
            <person name="Crawford M."/>
            <person name="Camaro F."/>
            <person name="Devon K."/>
            <person name="Engels R."/>
            <person name="Hammond M."/>
            <person name="Howarth C."/>
            <person name="Koehrsen M."/>
            <person name="Lawson D."/>
            <person name="Montgomery P."/>
            <person name="Nene V."/>
            <person name="Nusbaum C."/>
            <person name="Puiu D."/>
            <person name="Romero-Severson J."/>
            <person name="Severson D.W."/>
            <person name="Shumway M."/>
            <person name="Sisk P."/>
            <person name="Stolte C."/>
            <person name="Zeng Q."/>
            <person name="Eisenstadt E."/>
            <person name="Fraser-Liggett C."/>
            <person name="Strausberg R."/>
            <person name="Galagan J."/>
            <person name="Birren B."/>
            <person name="Collins F.H."/>
        </authorList>
    </citation>
    <scope>NUCLEOTIDE SEQUENCE [LARGE SCALE GENOMIC DNA]</scope>
    <source>
        <strain evidence="12">JHB</strain>
    </source>
</reference>
<dbReference type="eggNOG" id="KOG2670">
    <property type="taxonomic scope" value="Eukaryota"/>
</dbReference>
<dbReference type="SUPFAM" id="SSF54826">
    <property type="entry name" value="Enolase N-terminal domain-like"/>
    <property type="match status" value="1"/>
</dbReference>
<dbReference type="HOGENOM" id="CLU_1268013_0_0_1"/>
<comment type="similarity">
    <text evidence="2">Belongs to the enolase family.</text>
</comment>
<sequence>MVCDDFICVKKGGGEHQKVDRASRHASGLCVTQQKEIDELMLMLDETGNKSKLGANAILGVSLAVCKAGDAKKGIPLCKHIAELSGNGDIILPEPAFNVINGGSHAGNKLAMQEFMILPTGASSFTEAMKIGTEVYHHLKNVIKAMFGLDATTVGDEDAIAKAGYTGKVEIGVDVAASEFHKDGKYDLDFKNPKSDKSAWLSSDFLEDIYLVADSLLR</sequence>
<evidence type="ECO:0000259" key="10">
    <source>
        <dbReference type="SMART" id="SM01192"/>
    </source>
</evidence>
<dbReference type="PANTHER" id="PTHR11902">
    <property type="entry name" value="ENOLASE"/>
    <property type="match status" value="1"/>
</dbReference>
<protein>
    <recommendedName>
        <fullName evidence="4">Enolase</fullName>
        <ecNumber evidence="3">4.2.1.11</ecNumber>
    </recommendedName>
    <alternativeName>
        <fullName evidence="8">2-phospho-D-glycerate hydro-lyase</fullName>
    </alternativeName>
    <alternativeName>
        <fullName evidence="9">2-phosphoglycerate dehydratase</fullName>
    </alternativeName>
</protein>
<evidence type="ECO:0000256" key="2">
    <source>
        <dbReference type="ARBA" id="ARBA00009604"/>
    </source>
</evidence>
<evidence type="ECO:0000256" key="5">
    <source>
        <dbReference type="ARBA" id="ARBA00022842"/>
    </source>
</evidence>
<dbReference type="EnsemblMetazoa" id="CPIJ005519-RA">
    <property type="protein sequence ID" value="CPIJ005519-PA"/>
    <property type="gene ID" value="CPIJ005519"/>
</dbReference>
<keyword evidence="14" id="KW-1185">Reference proteome</keyword>
<evidence type="ECO:0000259" key="11">
    <source>
        <dbReference type="SMART" id="SM01193"/>
    </source>
</evidence>
<dbReference type="PANTHER" id="PTHR11902:SF1">
    <property type="entry name" value="ENOLASE"/>
    <property type="match status" value="1"/>
</dbReference>
<dbReference type="InterPro" id="IPR020811">
    <property type="entry name" value="Enolase_N"/>
</dbReference>
<dbReference type="UniPathway" id="UPA00109">
    <property type="reaction ID" value="UER00187"/>
</dbReference>
<dbReference type="SMART" id="SM01193">
    <property type="entry name" value="Enolase_N"/>
    <property type="match status" value="1"/>
</dbReference>
<dbReference type="EMBL" id="DS231905">
    <property type="protein sequence ID" value="EDS45289.1"/>
    <property type="molecule type" value="Genomic_DNA"/>
</dbReference>
<dbReference type="InParanoid" id="B0WE62"/>
<dbReference type="InterPro" id="IPR036849">
    <property type="entry name" value="Enolase-like_C_sf"/>
</dbReference>
<dbReference type="InterPro" id="IPR000941">
    <property type="entry name" value="Enolase"/>
</dbReference>
<dbReference type="PRINTS" id="PR00148">
    <property type="entry name" value="ENOLASE"/>
</dbReference>
<name>B0WE62_CULQU</name>
<dbReference type="GO" id="GO:0004634">
    <property type="term" value="F:phosphopyruvate hydratase activity"/>
    <property type="evidence" value="ECO:0007669"/>
    <property type="project" value="UniProtKB-EC"/>
</dbReference>
<dbReference type="SUPFAM" id="SSF51604">
    <property type="entry name" value="Enolase C-terminal domain-like"/>
    <property type="match status" value="1"/>
</dbReference>
<dbReference type="AlphaFoldDB" id="B0WE62"/>
<dbReference type="GO" id="GO:0000015">
    <property type="term" value="C:phosphopyruvate hydratase complex"/>
    <property type="evidence" value="ECO:0007669"/>
    <property type="project" value="InterPro"/>
</dbReference>
<organism>
    <name type="scientific">Culex quinquefasciatus</name>
    <name type="common">Southern house mosquito</name>
    <name type="synonym">Culex pungens</name>
    <dbReference type="NCBI Taxonomy" id="7176"/>
    <lineage>
        <taxon>Eukaryota</taxon>
        <taxon>Metazoa</taxon>
        <taxon>Ecdysozoa</taxon>
        <taxon>Arthropoda</taxon>
        <taxon>Hexapoda</taxon>
        <taxon>Insecta</taxon>
        <taxon>Pterygota</taxon>
        <taxon>Neoptera</taxon>
        <taxon>Endopterygota</taxon>
        <taxon>Diptera</taxon>
        <taxon>Nematocera</taxon>
        <taxon>Culicoidea</taxon>
        <taxon>Culicidae</taxon>
        <taxon>Culicinae</taxon>
        <taxon>Culicini</taxon>
        <taxon>Culex</taxon>
        <taxon>Culex</taxon>
    </lineage>
</organism>
<evidence type="ECO:0000256" key="4">
    <source>
        <dbReference type="ARBA" id="ARBA00017068"/>
    </source>
</evidence>
<dbReference type="Gene3D" id="3.30.390.10">
    <property type="entry name" value="Enolase-like, N-terminal domain"/>
    <property type="match status" value="1"/>
</dbReference>
<dbReference type="VEuPathDB" id="VectorBase:CQUJHB016595"/>
<reference evidence="13" key="2">
    <citation type="submission" date="2020-05" db="UniProtKB">
        <authorList>
            <consortium name="EnsemblMetazoa"/>
        </authorList>
    </citation>
    <scope>IDENTIFICATION</scope>
    <source>
        <strain evidence="13">JHB</strain>
    </source>
</reference>
<dbReference type="SMART" id="SM01192">
    <property type="entry name" value="Enolase_C"/>
    <property type="match status" value="1"/>
</dbReference>
<accession>B0WE62</accession>
<evidence type="ECO:0000313" key="12">
    <source>
        <dbReference type="EMBL" id="EDS45289.1"/>
    </source>
</evidence>
<evidence type="ECO:0000313" key="14">
    <source>
        <dbReference type="Proteomes" id="UP000002320"/>
    </source>
</evidence>
<comment type="pathway">
    <text evidence="1">Carbohydrate degradation; glycolysis; pyruvate from D-glyceraldehyde 3-phosphate: step 4/5.</text>
</comment>
<feature type="domain" description="Enolase C-terminal TIM barrel" evidence="10">
    <location>
        <begin position="89"/>
        <end position="218"/>
    </location>
</feature>
<evidence type="ECO:0000256" key="7">
    <source>
        <dbReference type="ARBA" id="ARBA00023239"/>
    </source>
</evidence>
<dbReference type="InterPro" id="IPR020810">
    <property type="entry name" value="Enolase_C"/>
</dbReference>
<dbReference type="VEuPathDB" id="VectorBase:CPIJ005519"/>
<dbReference type="GO" id="GO:0006096">
    <property type="term" value="P:glycolytic process"/>
    <property type="evidence" value="ECO:0007669"/>
    <property type="project" value="UniProtKB-UniPathway"/>
</dbReference>
<keyword evidence="6" id="KW-0324">Glycolysis</keyword>
<feature type="domain" description="Enolase N-terminal" evidence="11">
    <location>
        <begin position="2"/>
        <end position="81"/>
    </location>
</feature>
<dbReference type="STRING" id="7176.B0WE62"/>
<evidence type="ECO:0000313" key="13">
    <source>
        <dbReference type="EnsemblMetazoa" id="CPIJ005519-PA"/>
    </source>
</evidence>
<evidence type="ECO:0000256" key="9">
    <source>
        <dbReference type="ARBA" id="ARBA00032132"/>
    </source>
</evidence>
<evidence type="ECO:0000256" key="1">
    <source>
        <dbReference type="ARBA" id="ARBA00005031"/>
    </source>
</evidence>
<keyword evidence="7" id="KW-0456">Lyase</keyword>
<dbReference type="KEGG" id="cqu:CpipJ_CPIJ005519"/>
<proteinExistence type="inferred from homology"/>
<dbReference type="OrthoDB" id="1739814at2759"/>
<dbReference type="Pfam" id="PF03952">
    <property type="entry name" value="Enolase_N"/>
    <property type="match status" value="1"/>
</dbReference>